<evidence type="ECO:0000313" key="1">
    <source>
        <dbReference type="EMBL" id="CAA9447355.1"/>
    </source>
</evidence>
<dbReference type="AlphaFoldDB" id="A0A6J4QRI4"/>
<reference evidence="1" key="1">
    <citation type="submission" date="2020-02" db="EMBL/GenBank/DDBJ databases">
        <authorList>
            <person name="Meier V. D."/>
        </authorList>
    </citation>
    <scope>NUCLEOTIDE SEQUENCE</scope>
    <source>
        <strain evidence="1">AVDCRST_MAG28</strain>
    </source>
</reference>
<dbReference type="EMBL" id="CADCVE010000022">
    <property type="protein sequence ID" value="CAA9447355.1"/>
    <property type="molecule type" value="Genomic_DNA"/>
</dbReference>
<sequence>MSGRSTTEIVESATTNMISKETDLAGFIGARLEPLFGVLLFPAGL</sequence>
<organism evidence="1">
    <name type="scientific">uncultured Rubrobacteraceae bacterium</name>
    <dbReference type="NCBI Taxonomy" id="349277"/>
    <lineage>
        <taxon>Bacteria</taxon>
        <taxon>Bacillati</taxon>
        <taxon>Actinomycetota</taxon>
        <taxon>Rubrobacteria</taxon>
        <taxon>Rubrobacterales</taxon>
        <taxon>Rubrobacteraceae</taxon>
        <taxon>environmental samples</taxon>
    </lineage>
</organism>
<name>A0A6J4QRI4_9ACTN</name>
<accession>A0A6J4QRI4</accession>
<protein>
    <submittedName>
        <fullName evidence="1">Uncharacterized protein</fullName>
    </submittedName>
</protein>
<proteinExistence type="predicted"/>
<gene>
    <name evidence="1" type="ORF">AVDCRST_MAG28-1015</name>
</gene>